<feature type="transmembrane region" description="Helical" evidence="5">
    <location>
        <begin position="218"/>
        <end position="242"/>
    </location>
</feature>
<dbReference type="AlphaFoldDB" id="A0AA94HLS6"/>
<feature type="transmembrane region" description="Helical" evidence="5">
    <location>
        <begin position="340"/>
        <end position="358"/>
    </location>
</feature>
<reference evidence="7 8" key="1">
    <citation type="submission" date="2016-10" db="EMBL/GenBank/DDBJ databases">
        <authorList>
            <person name="Varghese N."/>
            <person name="Submissions S."/>
        </authorList>
    </citation>
    <scope>NUCLEOTIDE SEQUENCE [LARGE SCALE GENOMIC DNA]</scope>
    <source>
        <strain evidence="7 8">IAM 15147</strain>
    </source>
</reference>
<dbReference type="Proteomes" id="UP000198506">
    <property type="component" value="Unassembled WGS sequence"/>
</dbReference>
<keyword evidence="4 5" id="KW-0472">Membrane</keyword>
<evidence type="ECO:0000313" key="8">
    <source>
        <dbReference type="Proteomes" id="UP000198506"/>
    </source>
</evidence>
<dbReference type="InterPro" id="IPR013525">
    <property type="entry name" value="ABC2_TM"/>
</dbReference>
<dbReference type="EMBL" id="FOZN01000002">
    <property type="protein sequence ID" value="SFS08936.1"/>
    <property type="molecule type" value="Genomic_DNA"/>
</dbReference>
<dbReference type="GO" id="GO:0016020">
    <property type="term" value="C:membrane"/>
    <property type="evidence" value="ECO:0007669"/>
    <property type="project" value="UniProtKB-SubCell"/>
</dbReference>
<dbReference type="RefSeq" id="WP_092916852.1">
    <property type="nucleotide sequence ID" value="NZ_FOZN01000002.1"/>
</dbReference>
<evidence type="ECO:0000256" key="1">
    <source>
        <dbReference type="ARBA" id="ARBA00004141"/>
    </source>
</evidence>
<evidence type="ECO:0000256" key="5">
    <source>
        <dbReference type="SAM" id="Phobius"/>
    </source>
</evidence>
<feature type="domain" description="ABC-2 type transporter transmembrane" evidence="6">
    <location>
        <begin position="154"/>
        <end position="355"/>
    </location>
</feature>
<keyword evidence="8" id="KW-1185">Reference proteome</keyword>
<accession>A0AA94HLS6</accession>
<comment type="caution">
    <text evidence="7">The sequence shown here is derived from an EMBL/GenBank/DDBJ whole genome shotgun (WGS) entry which is preliminary data.</text>
</comment>
<proteinExistence type="predicted"/>
<protein>
    <submittedName>
        <fullName evidence="7">ABC-2 type transport system permease protein</fullName>
    </submittedName>
</protein>
<evidence type="ECO:0000313" key="7">
    <source>
        <dbReference type="EMBL" id="SFS08936.1"/>
    </source>
</evidence>
<dbReference type="GO" id="GO:0140359">
    <property type="term" value="F:ABC-type transporter activity"/>
    <property type="evidence" value="ECO:0007669"/>
    <property type="project" value="InterPro"/>
</dbReference>
<evidence type="ECO:0000256" key="4">
    <source>
        <dbReference type="ARBA" id="ARBA00023136"/>
    </source>
</evidence>
<dbReference type="Pfam" id="PF12698">
    <property type="entry name" value="ABC2_membrane_3"/>
    <property type="match status" value="1"/>
</dbReference>
<dbReference type="PANTHER" id="PTHR43471">
    <property type="entry name" value="ABC TRANSPORTER PERMEASE"/>
    <property type="match status" value="1"/>
</dbReference>
<sequence length="377" mass="39204">MSATAARTGSTASATNHRGRTGFWAATGIVAQREIMTRLRSKSFIISTAIMLALILGGVIFASVGPALFDEDTAVATVAAVAPALQGLSGLDLSVLGTADAVRQAVQSGAVDAGVVPGSGPSGLLVLADREAPSSLIQMLSVAPELELLDANAPDPMLTYYIGIAFGIVFFSSAMTFGTTIAQSVVEEKQSRIVEIMLAAVPARAILAGKVVGNSVLAFGQILLIAAAVMIGGAITGSQLVLDGLGMPIVWFVVLFTVGFVMLAALYAAAAALVSRAEDLGTATSPVMMLIMIPYFAVIIFNNSPVALQIMSYVPFSAPVAVPMRVYLQSQAWWEPFLSLAILAAFTVLVIAFAAKVYERSLLKTGSMVKWKDALKG</sequence>
<evidence type="ECO:0000256" key="2">
    <source>
        <dbReference type="ARBA" id="ARBA00022692"/>
    </source>
</evidence>
<feature type="transmembrane region" description="Helical" evidence="5">
    <location>
        <begin position="249"/>
        <end position="274"/>
    </location>
</feature>
<organism evidence="7 8">
    <name type="scientific">Agrococcus baldri</name>
    <dbReference type="NCBI Taxonomy" id="153730"/>
    <lineage>
        <taxon>Bacteria</taxon>
        <taxon>Bacillati</taxon>
        <taxon>Actinomycetota</taxon>
        <taxon>Actinomycetes</taxon>
        <taxon>Micrococcales</taxon>
        <taxon>Microbacteriaceae</taxon>
        <taxon>Agrococcus</taxon>
    </lineage>
</organism>
<evidence type="ECO:0000256" key="3">
    <source>
        <dbReference type="ARBA" id="ARBA00022989"/>
    </source>
</evidence>
<keyword evidence="3 5" id="KW-1133">Transmembrane helix</keyword>
<gene>
    <name evidence="7" type="ORF">SAMN04487783_1182</name>
</gene>
<feature type="transmembrane region" description="Helical" evidence="5">
    <location>
        <begin position="43"/>
        <end position="64"/>
    </location>
</feature>
<comment type="subcellular location">
    <subcellularLocation>
        <location evidence="1">Membrane</location>
        <topology evidence="1">Multi-pass membrane protein</topology>
    </subcellularLocation>
</comment>
<evidence type="ECO:0000259" key="6">
    <source>
        <dbReference type="Pfam" id="PF12698"/>
    </source>
</evidence>
<dbReference type="PANTHER" id="PTHR43471:SF3">
    <property type="entry name" value="ABC TRANSPORTER PERMEASE PROTEIN NATB"/>
    <property type="match status" value="1"/>
</dbReference>
<feature type="transmembrane region" description="Helical" evidence="5">
    <location>
        <begin position="158"/>
        <end position="181"/>
    </location>
</feature>
<keyword evidence="2 5" id="KW-0812">Transmembrane</keyword>
<name>A0AA94HLS6_9MICO</name>